<evidence type="ECO:0000313" key="1">
    <source>
        <dbReference type="EMBL" id="KAK1937149.1"/>
    </source>
</evidence>
<evidence type="ECO:0000313" key="2">
    <source>
        <dbReference type="Proteomes" id="UP001259832"/>
    </source>
</evidence>
<name>A0AAD9LIY9_9STRA</name>
<protein>
    <submittedName>
        <fullName evidence="1">Uncharacterized protein</fullName>
    </submittedName>
</protein>
<dbReference type="Proteomes" id="UP001259832">
    <property type="component" value="Unassembled WGS sequence"/>
</dbReference>
<gene>
    <name evidence="1" type="ORF">P3T76_009927</name>
</gene>
<organism evidence="1 2">
    <name type="scientific">Phytophthora citrophthora</name>
    <dbReference type="NCBI Taxonomy" id="4793"/>
    <lineage>
        <taxon>Eukaryota</taxon>
        <taxon>Sar</taxon>
        <taxon>Stramenopiles</taxon>
        <taxon>Oomycota</taxon>
        <taxon>Peronosporomycetes</taxon>
        <taxon>Peronosporales</taxon>
        <taxon>Peronosporaceae</taxon>
        <taxon>Phytophthora</taxon>
    </lineage>
</organism>
<keyword evidence="2" id="KW-1185">Reference proteome</keyword>
<sequence length="159" mass="18299">MEARLAVLCNVRSVQKNCVTILLEAFRSGSMIIFTEDADIGNVNELIAPDRLKRALWRKGYHMFSFAAPIHPLAARLYDVNLPLSKNFSVLYVDLYRMKRAEYGSYGSILSEAKVWPPSQVIVNGMAFDTQHDPKYFFTEVYGYEFMIPKPRYVRSAME</sequence>
<accession>A0AAD9LIY9</accession>
<dbReference type="EMBL" id="JASMQC010000020">
    <property type="protein sequence ID" value="KAK1937149.1"/>
    <property type="molecule type" value="Genomic_DNA"/>
</dbReference>
<reference evidence="1" key="1">
    <citation type="submission" date="2023-08" db="EMBL/GenBank/DDBJ databases">
        <title>Reference Genome Resource for the Citrus Pathogen Phytophthora citrophthora.</title>
        <authorList>
            <person name="Moller H."/>
            <person name="Coetzee B."/>
            <person name="Rose L.J."/>
            <person name="Van Niekerk J.M."/>
        </authorList>
    </citation>
    <scope>NUCLEOTIDE SEQUENCE</scope>
    <source>
        <strain evidence="1">STE-U-9442</strain>
    </source>
</reference>
<comment type="caution">
    <text evidence="1">The sequence shown here is derived from an EMBL/GenBank/DDBJ whole genome shotgun (WGS) entry which is preliminary data.</text>
</comment>
<proteinExistence type="predicted"/>
<dbReference type="AlphaFoldDB" id="A0AAD9LIY9"/>